<evidence type="ECO:0000313" key="5">
    <source>
        <dbReference type="Proteomes" id="UP000280668"/>
    </source>
</evidence>
<dbReference type="InterPro" id="IPR050109">
    <property type="entry name" value="HTH-type_TetR-like_transc_reg"/>
</dbReference>
<keyword evidence="5" id="KW-1185">Reference proteome</keyword>
<accession>A0A3N2BBU5</accession>
<name>A0A3N2BBU5_9MICO</name>
<comment type="caution">
    <text evidence="4">The sequence shown here is derived from an EMBL/GenBank/DDBJ whole genome shotgun (WGS) entry which is preliminary data.</text>
</comment>
<dbReference type="Proteomes" id="UP000280668">
    <property type="component" value="Unassembled WGS sequence"/>
</dbReference>
<gene>
    <name evidence="4" type="ORF">EDD31_1100</name>
</gene>
<feature type="domain" description="HTH tetR-type" evidence="3">
    <location>
        <begin position="10"/>
        <end position="69"/>
    </location>
</feature>
<dbReference type="AlphaFoldDB" id="A0A3N2BBU5"/>
<dbReference type="PANTHER" id="PTHR30055">
    <property type="entry name" value="HTH-TYPE TRANSCRIPTIONAL REGULATOR RUTR"/>
    <property type="match status" value="1"/>
</dbReference>
<evidence type="ECO:0000256" key="1">
    <source>
        <dbReference type="ARBA" id="ARBA00023125"/>
    </source>
</evidence>
<dbReference type="GO" id="GO:0003700">
    <property type="term" value="F:DNA-binding transcription factor activity"/>
    <property type="evidence" value="ECO:0007669"/>
    <property type="project" value="TreeGrafter"/>
</dbReference>
<dbReference type="PANTHER" id="PTHR30055:SF146">
    <property type="entry name" value="HTH-TYPE TRANSCRIPTIONAL DUAL REGULATOR CECR"/>
    <property type="match status" value="1"/>
</dbReference>
<protein>
    <submittedName>
        <fullName evidence="4">TetR family transcriptional regulator</fullName>
    </submittedName>
</protein>
<dbReference type="InterPro" id="IPR009057">
    <property type="entry name" value="Homeodomain-like_sf"/>
</dbReference>
<sequence>MRSPGDAAPPDTRGRILHAAIEHFGRSGFDAPLRSIASDAGVTAPAILKHFGSKEALQRACDDHVLQVSAAYKGEAMRSQDLRGTFLEQMALLDEFQPLIRYLVRSLMTGGEVARRLLTEMYAQAEQWMRQGVETGHIKPSRNEPARVRMTFAVSLGWMLQAVITSGKDLGELDADFWKQTTTEVMLPALELYTEGLLTDRTLLEEYLLYVSDPPDAD</sequence>
<dbReference type="PRINTS" id="PR00455">
    <property type="entry name" value="HTHTETR"/>
</dbReference>
<proteinExistence type="predicted"/>
<dbReference type="OrthoDB" id="3403733at2"/>
<dbReference type="SUPFAM" id="SSF46689">
    <property type="entry name" value="Homeodomain-like"/>
    <property type="match status" value="1"/>
</dbReference>
<dbReference type="Pfam" id="PF17933">
    <property type="entry name" value="TetR_C_25"/>
    <property type="match status" value="1"/>
</dbReference>
<keyword evidence="1 2" id="KW-0238">DNA-binding</keyword>
<evidence type="ECO:0000313" key="4">
    <source>
        <dbReference type="EMBL" id="ROR72741.1"/>
    </source>
</evidence>
<feature type="DNA-binding region" description="H-T-H motif" evidence="2">
    <location>
        <begin position="32"/>
        <end position="51"/>
    </location>
</feature>
<evidence type="ECO:0000259" key="3">
    <source>
        <dbReference type="PROSITE" id="PS50977"/>
    </source>
</evidence>
<reference evidence="4 5" key="1">
    <citation type="submission" date="2018-11" db="EMBL/GenBank/DDBJ databases">
        <title>Sequencing the genomes of 1000 actinobacteria strains.</title>
        <authorList>
            <person name="Klenk H.-P."/>
        </authorList>
    </citation>
    <scope>NUCLEOTIDE SEQUENCE [LARGE SCALE GENOMIC DNA]</scope>
    <source>
        <strain evidence="4 5">DSM 11294</strain>
    </source>
</reference>
<dbReference type="EMBL" id="RKHK01000001">
    <property type="protein sequence ID" value="ROR72741.1"/>
    <property type="molecule type" value="Genomic_DNA"/>
</dbReference>
<dbReference type="Pfam" id="PF00440">
    <property type="entry name" value="TetR_N"/>
    <property type="match status" value="1"/>
</dbReference>
<dbReference type="InterPro" id="IPR041484">
    <property type="entry name" value="TetR_C_25"/>
</dbReference>
<dbReference type="Gene3D" id="1.10.357.10">
    <property type="entry name" value="Tetracycline Repressor, domain 2"/>
    <property type="match status" value="1"/>
</dbReference>
<dbReference type="InterPro" id="IPR001647">
    <property type="entry name" value="HTH_TetR"/>
</dbReference>
<dbReference type="GO" id="GO:0000976">
    <property type="term" value="F:transcription cis-regulatory region binding"/>
    <property type="evidence" value="ECO:0007669"/>
    <property type="project" value="TreeGrafter"/>
</dbReference>
<organism evidence="4 5">
    <name type="scientific">Bogoriella caseilytica</name>
    <dbReference type="NCBI Taxonomy" id="56055"/>
    <lineage>
        <taxon>Bacteria</taxon>
        <taxon>Bacillati</taxon>
        <taxon>Actinomycetota</taxon>
        <taxon>Actinomycetes</taxon>
        <taxon>Micrococcales</taxon>
        <taxon>Bogoriellaceae</taxon>
        <taxon>Bogoriella</taxon>
    </lineage>
</organism>
<evidence type="ECO:0000256" key="2">
    <source>
        <dbReference type="PROSITE-ProRule" id="PRU00335"/>
    </source>
</evidence>
<dbReference type="PROSITE" id="PS50977">
    <property type="entry name" value="HTH_TETR_2"/>
    <property type="match status" value="1"/>
</dbReference>
<dbReference type="RefSeq" id="WP_123303264.1">
    <property type="nucleotide sequence ID" value="NZ_RKHK01000001.1"/>
</dbReference>